<name>A0AAN8K8Q1_PATCE</name>
<evidence type="ECO:0000313" key="2">
    <source>
        <dbReference type="Proteomes" id="UP001347796"/>
    </source>
</evidence>
<sequence length="150" mass="16549">MPKDESMPEEEFLGSQLVVLKTSRDAASTLPEQASGRLLPEEEFLGSQLVVLKKSRDAASTLPEQASGRLCTPALWSTSICSSTLASWSTSSCSSTLHRGSCRQASVPPSPLHSRFILRLMHTNKHIIQTRLTQVLTIIMNNERSPIRFL</sequence>
<comment type="caution">
    <text evidence="1">The sequence shown here is derived from an EMBL/GenBank/DDBJ whole genome shotgun (WGS) entry which is preliminary data.</text>
</comment>
<organism evidence="1 2">
    <name type="scientific">Patella caerulea</name>
    <name type="common">Rayed Mediterranean limpet</name>
    <dbReference type="NCBI Taxonomy" id="87958"/>
    <lineage>
        <taxon>Eukaryota</taxon>
        <taxon>Metazoa</taxon>
        <taxon>Spiralia</taxon>
        <taxon>Lophotrochozoa</taxon>
        <taxon>Mollusca</taxon>
        <taxon>Gastropoda</taxon>
        <taxon>Patellogastropoda</taxon>
        <taxon>Patelloidea</taxon>
        <taxon>Patellidae</taxon>
        <taxon>Patella</taxon>
    </lineage>
</organism>
<evidence type="ECO:0000313" key="1">
    <source>
        <dbReference type="EMBL" id="KAK6190782.1"/>
    </source>
</evidence>
<dbReference type="AlphaFoldDB" id="A0AAN8K8Q1"/>
<protein>
    <submittedName>
        <fullName evidence="1">Uncharacterized protein</fullName>
    </submittedName>
</protein>
<accession>A0AAN8K8Q1</accession>
<gene>
    <name evidence="1" type="ORF">SNE40_002572</name>
</gene>
<dbReference type="EMBL" id="JAZGQO010000002">
    <property type="protein sequence ID" value="KAK6190782.1"/>
    <property type="molecule type" value="Genomic_DNA"/>
</dbReference>
<keyword evidence="2" id="KW-1185">Reference proteome</keyword>
<dbReference type="Proteomes" id="UP001347796">
    <property type="component" value="Unassembled WGS sequence"/>
</dbReference>
<proteinExistence type="predicted"/>
<reference evidence="1 2" key="1">
    <citation type="submission" date="2024-01" db="EMBL/GenBank/DDBJ databases">
        <title>The genome of the rayed Mediterranean limpet Patella caerulea (Linnaeus, 1758).</title>
        <authorList>
            <person name="Anh-Thu Weber A."/>
            <person name="Halstead-Nussloch G."/>
        </authorList>
    </citation>
    <scope>NUCLEOTIDE SEQUENCE [LARGE SCALE GENOMIC DNA]</scope>
    <source>
        <strain evidence="1">AATW-2023a</strain>
        <tissue evidence="1">Whole specimen</tissue>
    </source>
</reference>